<dbReference type="Pfam" id="PF24796">
    <property type="entry name" value="WDR55"/>
    <property type="match status" value="1"/>
</dbReference>
<dbReference type="InterPro" id="IPR015943">
    <property type="entry name" value="WD40/YVTN_repeat-like_dom_sf"/>
</dbReference>
<keyword evidence="8" id="KW-1185">Reference proteome</keyword>
<name>A0A226DDZ7_FOLCA</name>
<feature type="repeat" description="WD" evidence="5">
    <location>
        <begin position="220"/>
        <end position="249"/>
    </location>
</feature>
<dbReference type="SUPFAM" id="SSF50978">
    <property type="entry name" value="WD40 repeat-like"/>
    <property type="match status" value="1"/>
</dbReference>
<evidence type="ECO:0000313" key="7">
    <source>
        <dbReference type="EMBL" id="OXA43340.1"/>
    </source>
</evidence>
<sequence>MLAKNPENSGTPTKHTPTTWVEESSDDSQQQSSEIESDMDVESTDDQTQVVQNDDKNSSDDSSFDEDDSDSSEDEDGDKKSSRQEMDDKDPDLDEDDPVIKSIQAAREKKKANHPPDLDLSPHSPSCMSFHQSEDILTVATFDGDLRMYSYSDEANTLIGSVSLEEGRICREVTYTTDGDKIMLASCGNGNDLHIYDVKEGLRLDRRIKQATTAAVSSLYSIDENTFATGDDDGYLLLWDLRTRNSYANLKVSEDCISSMITSHEKRLLACTATDGSLFAVRIRGGSIDTQSEIYESEFNCIGLFKQESKIAVGNGQGSVYVFNWNEFGRHADIYTGIGAKTKKKKPEAINALIPITERIILTGGEDGCIRAMNFYPQKYLGLVGQVPYSIEKMDVCNDGHLIASIGSDEEVIKFWNVSYFESMTVGKKEKVKHKSKPTLEDESKSNLPSSSKQNAADFYGGLV</sequence>
<dbReference type="OMA" id="QAIHPTE"/>
<evidence type="ECO:0000256" key="2">
    <source>
        <dbReference type="ARBA" id="ARBA00022574"/>
    </source>
</evidence>
<reference evidence="7 8" key="1">
    <citation type="submission" date="2015-12" db="EMBL/GenBank/DDBJ databases">
        <title>The genome of Folsomia candida.</title>
        <authorList>
            <person name="Faddeeva A."/>
            <person name="Derks M.F."/>
            <person name="Anvar Y."/>
            <person name="Smit S."/>
            <person name="Van Straalen N."/>
            <person name="Roelofs D."/>
        </authorList>
    </citation>
    <scope>NUCLEOTIDE SEQUENCE [LARGE SCALE GENOMIC DNA]</scope>
    <source>
        <strain evidence="7 8">VU population</strain>
        <tissue evidence="7">Whole body</tissue>
    </source>
</reference>
<dbReference type="InterPro" id="IPR050505">
    <property type="entry name" value="WDR55/POC1"/>
</dbReference>
<dbReference type="InterPro" id="IPR036322">
    <property type="entry name" value="WD40_repeat_dom_sf"/>
</dbReference>
<evidence type="ECO:0000256" key="1">
    <source>
        <dbReference type="ARBA" id="ARBA00007625"/>
    </source>
</evidence>
<evidence type="ECO:0000256" key="6">
    <source>
        <dbReference type="SAM" id="MobiDB-lite"/>
    </source>
</evidence>
<keyword evidence="2 5" id="KW-0853">WD repeat</keyword>
<dbReference type="Proteomes" id="UP000198287">
    <property type="component" value="Unassembled WGS sequence"/>
</dbReference>
<feature type="compositionally biased region" description="Acidic residues" evidence="6">
    <location>
        <begin position="35"/>
        <end position="45"/>
    </location>
</feature>
<evidence type="ECO:0000313" key="8">
    <source>
        <dbReference type="Proteomes" id="UP000198287"/>
    </source>
</evidence>
<evidence type="ECO:0000256" key="5">
    <source>
        <dbReference type="PROSITE-ProRule" id="PRU00221"/>
    </source>
</evidence>
<proteinExistence type="inferred from homology"/>
<comment type="caution">
    <text evidence="7">The sequence shown here is derived from an EMBL/GenBank/DDBJ whole genome shotgun (WGS) entry which is preliminary data.</text>
</comment>
<dbReference type="STRING" id="158441.A0A226DDZ7"/>
<gene>
    <name evidence="7" type="ORF">Fcan01_21752</name>
</gene>
<dbReference type="EMBL" id="LNIX01000022">
    <property type="protein sequence ID" value="OXA43340.1"/>
    <property type="molecule type" value="Genomic_DNA"/>
</dbReference>
<feature type="region of interest" description="Disordered" evidence="6">
    <location>
        <begin position="432"/>
        <end position="464"/>
    </location>
</feature>
<feature type="region of interest" description="Disordered" evidence="6">
    <location>
        <begin position="1"/>
        <end position="126"/>
    </location>
</feature>
<protein>
    <recommendedName>
        <fullName evidence="4">WD repeat-containing protein 55 homolog</fullName>
    </recommendedName>
</protein>
<dbReference type="SMART" id="SM00320">
    <property type="entry name" value="WD40"/>
    <property type="match status" value="6"/>
</dbReference>
<dbReference type="PROSITE" id="PS50082">
    <property type="entry name" value="WD_REPEATS_2"/>
    <property type="match status" value="1"/>
</dbReference>
<dbReference type="InterPro" id="IPR001680">
    <property type="entry name" value="WD40_rpt"/>
</dbReference>
<accession>A0A226DDZ7</accession>
<organism evidence="7 8">
    <name type="scientific">Folsomia candida</name>
    <name type="common">Springtail</name>
    <dbReference type="NCBI Taxonomy" id="158441"/>
    <lineage>
        <taxon>Eukaryota</taxon>
        <taxon>Metazoa</taxon>
        <taxon>Ecdysozoa</taxon>
        <taxon>Arthropoda</taxon>
        <taxon>Hexapoda</taxon>
        <taxon>Collembola</taxon>
        <taxon>Entomobryomorpha</taxon>
        <taxon>Isotomoidea</taxon>
        <taxon>Isotomidae</taxon>
        <taxon>Proisotominae</taxon>
        <taxon>Folsomia</taxon>
    </lineage>
</organism>
<evidence type="ECO:0000256" key="3">
    <source>
        <dbReference type="ARBA" id="ARBA00022737"/>
    </source>
</evidence>
<feature type="compositionally biased region" description="Basic and acidic residues" evidence="6">
    <location>
        <begin position="77"/>
        <end position="86"/>
    </location>
</feature>
<comment type="similarity">
    <text evidence="1">Belongs to the WD repeat WDR55 family.</text>
</comment>
<dbReference type="Gene3D" id="2.130.10.10">
    <property type="entry name" value="YVTN repeat-like/Quinoprotein amine dehydrogenase"/>
    <property type="match status" value="1"/>
</dbReference>
<keyword evidence="3" id="KW-0677">Repeat</keyword>
<evidence type="ECO:0000256" key="4">
    <source>
        <dbReference type="ARBA" id="ARBA00023478"/>
    </source>
</evidence>
<dbReference type="OrthoDB" id="2288928at2759"/>
<feature type="compositionally biased region" description="Polar residues" evidence="6">
    <location>
        <begin position="446"/>
        <end position="455"/>
    </location>
</feature>
<dbReference type="AlphaFoldDB" id="A0A226DDZ7"/>
<feature type="compositionally biased region" description="Acidic residues" evidence="6">
    <location>
        <begin position="62"/>
        <end position="76"/>
    </location>
</feature>
<feature type="compositionally biased region" description="Polar residues" evidence="6">
    <location>
        <begin position="1"/>
        <end position="21"/>
    </location>
</feature>
<dbReference type="PANTHER" id="PTHR44019:SF20">
    <property type="entry name" value="WD REPEAT-CONTAINING PROTEIN 55"/>
    <property type="match status" value="1"/>
</dbReference>
<feature type="compositionally biased region" description="Acidic residues" evidence="6">
    <location>
        <begin position="87"/>
        <end position="97"/>
    </location>
</feature>
<dbReference type="PANTHER" id="PTHR44019">
    <property type="entry name" value="WD REPEAT-CONTAINING PROTEIN 55"/>
    <property type="match status" value="1"/>
</dbReference>